<protein>
    <recommendedName>
        <fullName evidence="7">SIAH-type domain-containing protein</fullName>
    </recommendedName>
</protein>
<feature type="compositionally biased region" description="Basic residues" evidence="6">
    <location>
        <begin position="30"/>
        <end position="39"/>
    </location>
</feature>
<dbReference type="EMBL" id="CM000762">
    <property type="protein sequence ID" value="EES02574.1"/>
    <property type="molecule type" value="Genomic_DNA"/>
</dbReference>
<dbReference type="InterPro" id="IPR044286">
    <property type="entry name" value="SINL_plant"/>
</dbReference>
<feature type="compositionally biased region" description="Basic and acidic residues" evidence="6">
    <location>
        <begin position="67"/>
        <end position="77"/>
    </location>
</feature>
<keyword evidence="3" id="KW-0862">Zinc</keyword>
<evidence type="ECO:0000313" key="9">
    <source>
        <dbReference type="Proteomes" id="UP000000768"/>
    </source>
</evidence>
<dbReference type="eggNOG" id="KOG3002">
    <property type="taxonomic scope" value="Eukaryota"/>
</dbReference>
<evidence type="ECO:0000256" key="3">
    <source>
        <dbReference type="ARBA" id="ARBA00022833"/>
    </source>
</evidence>
<proteinExistence type="predicted"/>
<evidence type="ECO:0000256" key="6">
    <source>
        <dbReference type="SAM" id="MobiDB-lite"/>
    </source>
</evidence>
<dbReference type="UniPathway" id="UPA00143"/>
<feature type="compositionally biased region" description="Basic and acidic residues" evidence="6">
    <location>
        <begin position="46"/>
        <end position="55"/>
    </location>
</feature>
<evidence type="ECO:0000259" key="7">
    <source>
        <dbReference type="PROSITE" id="PS51081"/>
    </source>
</evidence>
<dbReference type="OMA" id="EAGRHWH"/>
<feature type="region of interest" description="Disordered" evidence="6">
    <location>
        <begin position="1"/>
        <end position="133"/>
    </location>
</feature>
<dbReference type="FunCoup" id="C5XE41">
    <property type="interactions" value="213"/>
</dbReference>
<dbReference type="Gramene" id="EES02574">
    <property type="protein sequence ID" value="EES02574"/>
    <property type="gene ID" value="SORBI_3003G090400"/>
</dbReference>
<accession>C5XE41</accession>
<dbReference type="PANTHER" id="PTHR46632">
    <property type="entry name" value="E3 UBIQUITIN-PROTEIN LIGASE SINA-LIKE 4"/>
    <property type="match status" value="1"/>
</dbReference>
<dbReference type="InterPro" id="IPR013083">
    <property type="entry name" value="Znf_RING/FYVE/PHD"/>
</dbReference>
<dbReference type="GO" id="GO:0016567">
    <property type="term" value="P:protein ubiquitination"/>
    <property type="evidence" value="ECO:0007669"/>
    <property type="project" value="UniProtKB-UniPathway"/>
</dbReference>
<keyword evidence="1" id="KW-0479">Metal-binding</keyword>
<evidence type="ECO:0000256" key="2">
    <source>
        <dbReference type="ARBA" id="ARBA00022771"/>
    </source>
</evidence>
<dbReference type="Gene3D" id="3.30.40.10">
    <property type="entry name" value="Zinc/RING finger domain, C3HC4 (zinc finger)"/>
    <property type="match status" value="1"/>
</dbReference>
<reference evidence="9" key="2">
    <citation type="journal article" date="2018" name="Plant J.">
        <title>The Sorghum bicolor reference genome: improved assembly, gene annotations, a transcriptome atlas, and signatures of genome organization.</title>
        <authorList>
            <person name="McCormick R.F."/>
            <person name="Truong S.K."/>
            <person name="Sreedasyam A."/>
            <person name="Jenkins J."/>
            <person name="Shu S."/>
            <person name="Sims D."/>
            <person name="Kennedy M."/>
            <person name="Amirebrahimi M."/>
            <person name="Weers B.D."/>
            <person name="McKinley B."/>
            <person name="Mattison A."/>
            <person name="Morishige D.T."/>
            <person name="Grimwood J."/>
            <person name="Schmutz J."/>
            <person name="Mullet J.E."/>
        </authorList>
    </citation>
    <scope>NUCLEOTIDE SEQUENCE [LARGE SCALE GENOMIC DNA]</scope>
    <source>
        <strain evidence="9">cv. BTx623</strain>
    </source>
</reference>
<dbReference type="SUPFAM" id="SSF49599">
    <property type="entry name" value="TRAF domain-like"/>
    <property type="match status" value="1"/>
</dbReference>
<evidence type="ECO:0000256" key="5">
    <source>
        <dbReference type="PROSITE-ProRule" id="PRU00455"/>
    </source>
</evidence>
<sequence>MTRGSSEDEDRSPDPVASRRAAAAAGDRSRRAKAKRNRRSPSYLSLRDRAQDGGWRRRSPSRRRGCRYFDDHVERRSWSRSPSPIRRRRQSRSPSPIRRRRARSGSDRDEEEPDRHGRSPRRGPAAPRSCRSRSRTRSEECEDRLCCRRSRSPGDDDDDGERSVSPPPQEDFYLRIDRSDDLFKCAYCFELLSSPVYECVDGHVTCGVCHESANEGDDGEAGDDRCIRCGSTEYRRSRAVAGWLKSVLFPCGNHDYGCPAFLPRHKMEAHERSCHYAPVFCPVDWRCDFPGGPTDALERHVTAVHGWAVVGVRYGEPLHVRARPGPSRSLLRAEDDGALFYLCCAKADHGGSVVLSMIHIRPDDAPNKADFTYEVKTPPAAPGMQHRIQMQSTVWGTSLRDGELYANPVSVKVPGSMLPREEGPQQDSVEVRIVKVAPPPAGDSVSRS</sequence>
<dbReference type="Proteomes" id="UP000000768">
    <property type="component" value="Chromosome 3"/>
</dbReference>
<organism evidence="8 9">
    <name type="scientific">Sorghum bicolor</name>
    <name type="common">Sorghum</name>
    <name type="synonym">Sorghum vulgare</name>
    <dbReference type="NCBI Taxonomy" id="4558"/>
    <lineage>
        <taxon>Eukaryota</taxon>
        <taxon>Viridiplantae</taxon>
        <taxon>Streptophyta</taxon>
        <taxon>Embryophyta</taxon>
        <taxon>Tracheophyta</taxon>
        <taxon>Spermatophyta</taxon>
        <taxon>Magnoliopsida</taxon>
        <taxon>Liliopsida</taxon>
        <taxon>Poales</taxon>
        <taxon>Poaceae</taxon>
        <taxon>PACMAD clade</taxon>
        <taxon>Panicoideae</taxon>
        <taxon>Andropogonodae</taxon>
        <taxon>Andropogoneae</taxon>
        <taxon>Sorghinae</taxon>
        <taxon>Sorghum</taxon>
    </lineage>
</organism>
<name>C5XE41_SORBI</name>
<feature type="domain" description="SIAH-type" evidence="7">
    <location>
        <begin position="246"/>
        <end position="306"/>
    </location>
</feature>
<keyword evidence="2 5" id="KW-0863">Zinc-finger</keyword>
<comment type="function">
    <text evidence="4">E3 ubiquitin-protein ligase that mediates ubiquitination and subsequent proteasomal degradation of target proteins. E3 ubiquitin ligases accept ubiquitin from an E2 ubiquitin-conjugating enzyme in the form of a thioester and then directly transfers the ubiquitin to targeted substrates. It probably triggers the ubiquitin-mediated degradation of different substrates.</text>
</comment>
<dbReference type="PROSITE" id="PS51081">
    <property type="entry name" value="ZF_SIAH"/>
    <property type="match status" value="1"/>
</dbReference>
<dbReference type="PANTHER" id="PTHR46632:SF14">
    <property type="entry name" value="RING-TYPE E3 UBIQUITIN TRANSFERASE"/>
    <property type="match status" value="1"/>
</dbReference>
<feature type="region of interest" description="Disordered" evidence="6">
    <location>
        <begin position="151"/>
        <end position="171"/>
    </location>
</feature>
<feature type="compositionally biased region" description="Basic and acidic residues" evidence="6">
    <location>
        <begin position="419"/>
        <end position="433"/>
    </location>
</feature>
<feature type="region of interest" description="Disordered" evidence="6">
    <location>
        <begin position="416"/>
        <end position="448"/>
    </location>
</feature>
<dbReference type="Pfam" id="PF21361">
    <property type="entry name" value="Sina_ZnF"/>
    <property type="match status" value="1"/>
</dbReference>
<dbReference type="HOGENOM" id="CLU_060441_0_0_1"/>
<evidence type="ECO:0000313" key="8">
    <source>
        <dbReference type="EMBL" id="EES02574.1"/>
    </source>
</evidence>
<evidence type="ECO:0000256" key="1">
    <source>
        <dbReference type="ARBA" id="ARBA00022723"/>
    </source>
</evidence>
<reference evidence="8 9" key="1">
    <citation type="journal article" date="2009" name="Nature">
        <title>The Sorghum bicolor genome and the diversification of grasses.</title>
        <authorList>
            <person name="Paterson A.H."/>
            <person name="Bowers J.E."/>
            <person name="Bruggmann R."/>
            <person name="Dubchak I."/>
            <person name="Grimwood J."/>
            <person name="Gundlach H."/>
            <person name="Haberer G."/>
            <person name="Hellsten U."/>
            <person name="Mitros T."/>
            <person name="Poliakov A."/>
            <person name="Schmutz J."/>
            <person name="Spannagl M."/>
            <person name="Tang H."/>
            <person name="Wang X."/>
            <person name="Wicker T."/>
            <person name="Bharti A.K."/>
            <person name="Chapman J."/>
            <person name="Feltus F.A."/>
            <person name="Gowik U."/>
            <person name="Grigoriev I.V."/>
            <person name="Lyons E."/>
            <person name="Maher C.A."/>
            <person name="Martis M."/>
            <person name="Narechania A."/>
            <person name="Otillar R.P."/>
            <person name="Penning B.W."/>
            <person name="Salamov A.A."/>
            <person name="Wang Y."/>
            <person name="Zhang L."/>
            <person name="Carpita N.C."/>
            <person name="Freeling M."/>
            <person name="Gingle A.R."/>
            <person name="Hash C.T."/>
            <person name="Keller B."/>
            <person name="Klein P."/>
            <person name="Kresovich S."/>
            <person name="McCann M.C."/>
            <person name="Ming R."/>
            <person name="Peterson D.G."/>
            <person name="Mehboob-ur-Rahman"/>
            <person name="Ware D."/>
            <person name="Westhoff P."/>
            <person name="Mayer K.F."/>
            <person name="Messing J."/>
            <person name="Rokhsar D.S."/>
        </authorList>
    </citation>
    <scope>NUCLEOTIDE SEQUENCE [LARGE SCALE GENOMIC DNA]</scope>
    <source>
        <strain evidence="9">cv. BTx623</strain>
    </source>
</reference>
<dbReference type="InParanoid" id="C5XE41"/>
<keyword evidence="9" id="KW-1185">Reference proteome</keyword>
<dbReference type="AlphaFoldDB" id="C5XE41"/>
<gene>
    <name evidence="8" type="ORF">SORBI_3003G090400</name>
</gene>
<evidence type="ECO:0000256" key="4">
    <source>
        <dbReference type="ARBA" id="ARBA00024004"/>
    </source>
</evidence>
<dbReference type="InterPro" id="IPR013010">
    <property type="entry name" value="Znf_SIAH"/>
</dbReference>
<feature type="compositionally biased region" description="Basic residues" evidence="6">
    <location>
        <begin position="56"/>
        <end position="66"/>
    </location>
</feature>
<feature type="compositionally biased region" description="Basic residues" evidence="6">
    <location>
        <begin position="85"/>
        <end position="103"/>
    </location>
</feature>
<dbReference type="GO" id="GO:0008270">
    <property type="term" value="F:zinc ion binding"/>
    <property type="evidence" value="ECO:0007669"/>
    <property type="project" value="UniProtKB-KW"/>
</dbReference>